<reference evidence="1 2" key="1">
    <citation type="submission" date="2014-10" db="EMBL/GenBank/DDBJ databases">
        <title>Pan-genome analysis of Brazilian lineage A amoebal mimiviruses.</title>
        <authorList>
            <person name="Assis F.L."/>
            <person name="Abrahao J.S."/>
            <person name="Kroon E.G."/>
            <person name="Dornas F.P."/>
            <person name="Andrade K.R."/>
            <person name="Borato P.V.M."/>
            <person name="Pilotto M.R."/>
            <person name="Benamar S."/>
            <person name="LaScola B."/>
            <person name="Colson P."/>
        </authorList>
    </citation>
    <scope>NUCLEOTIDE SEQUENCE [LARGE SCALE GENOMIC DNA]</scope>
    <source>
        <strain evidence="1 2">Oyster</strain>
    </source>
</reference>
<name>A0A0G2Y506_MIMIV</name>
<organism evidence="1 2">
    <name type="scientific">Acanthamoeba polyphaga mimivirus</name>
    <name type="common">APMV</name>
    <dbReference type="NCBI Taxonomy" id="212035"/>
    <lineage>
        <taxon>Viruses</taxon>
        <taxon>Varidnaviria</taxon>
        <taxon>Bamfordvirae</taxon>
        <taxon>Nucleocytoviricota</taxon>
        <taxon>Megaviricetes</taxon>
        <taxon>Imitervirales</taxon>
        <taxon>Mimiviridae</taxon>
        <taxon>Megamimivirinae</taxon>
        <taxon>Mimivirus</taxon>
        <taxon>Mimivirus bradfordmassiliense</taxon>
    </lineage>
</organism>
<organismHost>
    <name type="scientific">Acanthamoeba polyphaga</name>
    <name type="common">Amoeba</name>
    <dbReference type="NCBI Taxonomy" id="5757"/>
</organismHost>
<evidence type="ECO:0000313" key="2">
    <source>
        <dbReference type="Proteomes" id="UP000241474"/>
    </source>
</evidence>
<sequence>MVLSDFIQYNNQTNKIFPKPKCKKDSNHKIIDSHNTGHIYIDKIEALFLIKRARESFLTHIKLKDKHIKTKYIGSGSNPELIKTHFYQSTDKKFYCVYINIIIRDSVGCYMFGIIEKSTNKHLIMTYEIKTKISNSYERKCEKYRISHHVFDYQPCKKYLDKIRKIDPYLFLSDDNSKKTLGKYHKPLDIIDAVEDYFEVFYDGLCDSLNNFTENIDQ</sequence>
<evidence type="ECO:0000313" key="1">
    <source>
        <dbReference type="EMBL" id="AKI78842.1"/>
    </source>
</evidence>
<dbReference type="Proteomes" id="UP000241474">
    <property type="component" value="Segment"/>
</dbReference>
<protein>
    <submittedName>
        <fullName evidence="1">Uncharacterized protein</fullName>
    </submittedName>
</protein>
<accession>A0A0G2Y506</accession>
<dbReference type="EMBL" id="KM982401">
    <property type="protein sequence ID" value="AKI78842.1"/>
    <property type="molecule type" value="Genomic_DNA"/>
</dbReference>
<proteinExistence type="predicted"/>